<dbReference type="Gene3D" id="4.10.1000.10">
    <property type="entry name" value="Zinc finger, CCCH-type"/>
    <property type="match status" value="1"/>
</dbReference>
<evidence type="ECO:0000256" key="9">
    <source>
        <dbReference type="ARBA" id="ARBA00022771"/>
    </source>
</evidence>
<evidence type="ECO:0000259" key="21">
    <source>
        <dbReference type="PROSITE" id="PS50103"/>
    </source>
</evidence>
<comment type="catalytic activity">
    <reaction evidence="14">
        <text>5,6-dihydrouridine(47) in tRNA + NAD(+) = uridine(47) in tRNA + NADH + H(+)</text>
        <dbReference type="Rhea" id="RHEA:53364"/>
        <dbReference type="Rhea" id="RHEA-COMP:13539"/>
        <dbReference type="Rhea" id="RHEA-COMP:13540"/>
        <dbReference type="ChEBI" id="CHEBI:15378"/>
        <dbReference type="ChEBI" id="CHEBI:57540"/>
        <dbReference type="ChEBI" id="CHEBI:57945"/>
        <dbReference type="ChEBI" id="CHEBI:65315"/>
        <dbReference type="ChEBI" id="CHEBI:74443"/>
        <dbReference type="EC" id="1.3.1.89"/>
    </reaction>
    <physiologicalReaction direction="right-to-left" evidence="14">
        <dbReference type="Rhea" id="RHEA:53366"/>
    </physiologicalReaction>
</comment>
<feature type="zinc finger region" description="C3H1-type" evidence="18">
    <location>
        <begin position="49"/>
        <end position="77"/>
    </location>
</feature>
<comment type="catalytic activity">
    <reaction evidence="16">
        <text>a 5,6-dihydrouridine in mRNA + NADP(+) = a uridine in mRNA + NADPH + H(+)</text>
        <dbReference type="Rhea" id="RHEA:69855"/>
        <dbReference type="Rhea" id="RHEA-COMP:14658"/>
        <dbReference type="Rhea" id="RHEA-COMP:17789"/>
        <dbReference type="ChEBI" id="CHEBI:15378"/>
        <dbReference type="ChEBI" id="CHEBI:57783"/>
        <dbReference type="ChEBI" id="CHEBI:58349"/>
        <dbReference type="ChEBI" id="CHEBI:65315"/>
        <dbReference type="ChEBI" id="CHEBI:74443"/>
    </reaction>
    <physiologicalReaction direction="right-to-left" evidence="16">
        <dbReference type="Rhea" id="RHEA:69857"/>
    </physiologicalReaction>
</comment>
<dbReference type="Pfam" id="PF01207">
    <property type="entry name" value="Dus"/>
    <property type="match status" value="2"/>
</dbReference>
<dbReference type="EMBL" id="LFVZ01000003">
    <property type="protein sequence ID" value="KTW30185.1"/>
    <property type="molecule type" value="Genomic_DNA"/>
</dbReference>
<feature type="region of interest" description="Disordered" evidence="20">
    <location>
        <begin position="1"/>
        <end position="41"/>
    </location>
</feature>
<evidence type="ECO:0000256" key="10">
    <source>
        <dbReference type="ARBA" id="ARBA00022833"/>
    </source>
</evidence>
<dbReference type="RefSeq" id="XP_018226976.1">
    <property type="nucleotide sequence ID" value="XM_018369271.1"/>
</dbReference>
<comment type="cofactor">
    <cofactor evidence="1 19">
        <name>FMN</name>
        <dbReference type="ChEBI" id="CHEBI:58210"/>
    </cofactor>
</comment>
<dbReference type="SUPFAM" id="SSF90229">
    <property type="entry name" value="CCCH zinc finger"/>
    <property type="match status" value="1"/>
</dbReference>
<keyword evidence="7 19" id="KW-0819">tRNA processing</keyword>
<evidence type="ECO:0000313" key="23">
    <source>
        <dbReference type="Proteomes" id="UP000054454"/>
    </source>
</evidence>
<keyword evidence="12 19" id="KW-0560">Oxidoreductase</keyword>
<accession>A0A0W4ZP67</accession>
<dbReference type="EC" id="1.3.1.89" evidence="2 19"/>
<comment type="catalytic activity">
    <reaction evidence="17">
        <text>5,6-dihydrouridine(47) in tRNA + NADP(+) = uridine(47) in tRNA + NADPH + H(+)</text>
        <dbReference type="Rhea" id="RHEA:53360"/>
        <dbReference type="Rhea" id="RHEA-COMP:13539"/>
        <dbReference type="Rhea" id="RHEA-COMP:13540"/>
        <dbReference type="ChEBI" id="CHEBI:15378"/>
        <dbReference type="ChEBI" id="CHEBI:57783"/>
        <dbReference type="ChEBI" id="CHEBI:58349"/>
        <dbReference type="ChEBI" id="CHEBI:65315"/>
        <dbReference type="ChEBI" id="CHEBI:74443"/>
        <dbReference type="EC" id="1.3.1.89"/>
    </reaction>
    <physiologicalReaction direction="right-to-left" evidence="17">
        <dbReference type="Rhea" id="RHEA:53362"/>
    </physiologicalReaction>
</comment>
<feature type="domain" description="C3H1-type" evidence="21">
    <location>
        <begin position="49"/>
        <end position="77"/>
    </location>
</feature>
<dbReference type="InterPro" id="IPR018517">
    <property type="entry name" value="tRNA_hU_synthase_CS"/>
</dbReference>
<keyword evidence="11 19" id="KW-0521">NADP</keyword>
<dbReference type="SUPFAM" id="SSF51395">
    <property type="entry name" value="FMN-linked oxidoreductases"/>
    <property type="match status" value="1"/>
</dbReference>
<dbReference type="InterPro" id="IPR000571">
    <property type="entry name" value="Znf_CCCH"/>
</dbReference>
<dbReference type="Pfam" id="PF25585">
    <property type="entry name" value="zf-CCCH_DUS3L"/>
    <property type="match status" value="2"/>
</dbReference>
<feature type="compositionally biased region" description="Basic and acidic residues" evidence="20">
    <location>
        <begin position="1"/>
        <end position="14"/>
    </location>
</feature>
<sequence>MNEKSEKRHEHDENEGSEVDMIEFSQKKRVEKRKRQRGQNKNRKIVIEKELKQLCPRISIGEECQYGDSCKFEHSIEEYLNEKPADIGDICSVFNTRGWCRSGWKCRWLGGHLLKPASDVKTWSLISDNDKMEMHKNDDINYVSSDIRKLLSRKLYLTPKSDSYLASLDQNPYTSCFNDKELGNIDKDFSINVMEKKKICWKGRKILAPLTTVGNVPFRRICSSFGADVTFSEMIVSLPLLQGLKSEWALPRAHISERSSLGNGKNGLFGLQICGSKLWQSVKATEVLVNVCNGIDFIDLNCGCPIDLIYKQGAGSALLDSQTKMIKMLEGMAYVSNSIPITTKIRMGTKNNKPIALKLIARLRNELNLSAVILHGRSRQQRYTKKADWDYIFQCASMINAMRDYDAYNEDSKKNAETGNVSSMAFIGNGDIYSWEDWHAAMISGVDTAMVARGALIKPWIFEEIDSKQYIDKSSTERLNILKDFCEYGLDYWGSDELGVNTTRRFLCELLSFFHRYVPTTMLEVLPPNIQDRPPLWKGRNEMETLLASDNSKDWVKISEMFLGKVKDNTFNFIPKHKSNSYEIEIQG</sequence>
<dbReference type="Proteomes" id="UP000054454">
    <property type="component" value="Unassembled WGS sequence"/>
</dbReference>
<dbReference type="CDD" id="cd02801">
    <property type="entry name" value="DUS_like_FMN"/>
    <property type="match status" value="1"/>
</dbReference>
<evidence type="ECO:0000256" key="20">
    <source>
        <dbReference type="SAM" id="MobiDB-lite"/>
    </source>
</evidence>
<keyword evidence="23" id="KW-1185">Reference proteome</keyword>
<evidence type="ECO:0000256" key="4">
    <source>
        <dbReference type="ARBA" id="ARBA00022630"/>
    </source>
</evidence>
<reference evidence="23" key="1">
    <citation type="journal article" date="2016" name="Nat. Commun.">
        <title>Genome analysis of three Pneumocystis species reveals adaptation mechanisms to life exclusively in mammalian hosts.</title>
        <authorList>
            <person name="Ma L."/>
            <person name="Chen Z."/>
            <person name="Huang D.W."/>
            <person name="Kutty G."/>
            <person name="Ishihara M."/>
            <person name="Wang H."/>
            <person name="Abouelleil A."/>
            <person name="Bishop L."/>
            <person name="Davey E."/>
            <person name="Deng R."/>
            <person name="Deng X."/>
            <person name="Fan L."/>
            <person name="Fantoni G."/>
            <person name="Fitzgerald M."/>
            <person name="Gogineni E."/>
            <person name="Goldberg J.M."/>
            <person name="Handley G."/>
            <person name="Hu X."/>
            <person name="Huber C."/>
            <person name="Jiao X."/>
            <person name="Jones K."/>
            <person name="Levin J.Z."/>
            <person name="Liu Y."/>
            <person name="Macdonald P."/>
            <person name="Melnikov A."/>
            <person name="Raley C."/>
            <person name="Sassi M."/>
            <person name="Sherman B.T."/>
            <person name="Song X."/>
            <person name="Sykes S."/>
            <person name="Tran B."/>
            <person name="Walsh L."/>
            <person name="Xia Y."/>
            <person name="Yang J."/>
            <person name="Young S."/>
            <person name="Zeng Q."/>
            <person name="Zheng X."/>
            <person name="Stephens R."/>
            <person name="Nusbaum C."/>
            <person name="Birren B.W."/>
            <person name="Azadi P."/>
            <person name="Lempicki R.A."/>
            <person name="Cuomo C.A."/>
            <person name="Kovacs J.A."/>
        </authorList>
    </citation>
    <scope>NUCLEOTIDE SEQUENCE [LARGE SCALE GENOMIC DNA]</scope>
    <source>
        <strain evidence="23">B80</strain>
    </source>
</reference>
<dbReference type="AlphaFoldDB" id="A0A0W4ZP67"/>
<keyword evidence="8 18" id="KW-0479">Metal-binding</keyword>
<dbReference type="GO" id="GO:0008270">
    <property type="term" value="F:zinc ion binding"/>
    <property type="evidence" value="ECO:0007669"/>
    <property type="project" value="UniProtKB-KW"/>
</dbReference>
<keyword evidence="4 19" id="KW-0285">Flavoprotein</keyword>
<dbReference type="GO" id="GO:0106414">
    <property type="term" value="F:mRNA dihydrouridine synthase activity"/>
    <property type="evidence" value="ECO:0007669"/>
    <property type="project" value="RHEA"/>
</dbReference>
<dbReference type="GO" id="GO:0034399">
    <property type="term" value="C:nuclear periphery"/>
    <property type="evidence" value="ECO:0007669"/>
    <property type="project" value="EnsemblFungi"/>
</dbReference>
<keyword evidence="10 18" id="KW-0862">Zinc</keyword>
<evidence type="ECO:0000256" key="16">
    <source>
        <dbReference type="ARBA" id="ARBA00049447"/>
    </source>
</evidence>
<evidence type="ECO:0000256" key="19">
    <source>
        <dbReference type="RuleBase" id="RU291113"/>
    </source>
</evidence>
<dbReference type="GO" id="GO:0050660">
    <property type="term" value="F:flavin adenine dinucleotide binding"/>
    <property type="evidence" value="ECO:0007669"/>
    <property type="project" value="UniProtKB-UniRule"/>
</dbReference>
<evidence type="ECO:0000256" key="12">
    <source>
        <dbReference type="ARBA" id="ARBA00023002"/>
    </source>
</evidence>
<comment type="caution">
    <text evidence="22">The sequence shown here is derived from an EMBL/GenBank/DDBJ whole genome shotgun (WGS) entry which is preliminary data.</text>
</comment>
<evidence type="ECO:0000256" key="17">
    <source>
        <dbReference type="ARBA" id="ARBA00049513"/>
    </source>
</evidence>
<dbReference type="GeneID" id="28935473"/>
<evidence type="ECO:0000256" key="1">
    <source>
        <dbReference type="ARBA" id="ARBA00001917"/>
    </source>
</evidence>
<evidence type="ECO:0000256" key="5">
    <source>
        <dbReference type="ARBA" id="ARBA00022643"/>
    </source>
</evidence>
<dbReference type="GO" id="GO:0003723">
    <property type="term" value="F:RNA binding"/>
    <property type="evidence" value="ECO:0007669"/>
    <property type="project" value="TreeGrafter"/>
</dbReference>
<protein>
    <recommendedName>
        <fullName evidence="3 19">tRNA-dihydrouridine(47) synthase [NAD(P)(+)]</fullName>
        <ecNumber evidence="2 19">1.3.1.89</ecNumber>
    </recommendedName>
    <alternativeName>
        <fullName evidence="19">tRNA-dihydrouridine synthase 3</fullName>
    </alternativeName>
</protein>
<proteinExistence type="inferred from homology"/>
<dbReference type="InterPro" id="IPR035587">
    <property type="entry name" value="DUS-like_FMN-bd"/>
</dbReference>
<dbReference type="PROSITE" id="PS50103">
    <property type="entry name" value="ZF_C3H1"/>
    <property type="match status" value="1"/>
</dbReference>
<dbReference type="InterPro" id="IPR036855">
    <property type="entry name" value="Znf_CCCH_sf"/>
</dbReference>
<comment type="catalytic activity">
    <reaction evidence="15">
        <text>a 5,6-dihydrouridine in mRNA + NAD(+) = a uridine in mRNA + NADH + H(+)</text>
        <dbReference type="Rhea" id="RHEA:69851"/>
        <dbReference type="Rhea" id="RHEA-COMP:14658"/>
        <dbReference type="Rhea" id="RHEA-COMP:17789"/>
        <dbReference type="ChEBI" id="CHEBI:15378"/>
        <dbReference type="ChEBI" id="CHEBI:57540"/>
        <dbReference type="ChEBI" id="CHEBI:57945"/>
        <dbReference type="ChEBI" id="CHEBI:65315"/>
        <dbReference type="ChEBI" id="CHEBI:74443"/>
    </reaction>
    <physiologicalReaction direction="right-to-left" evidence="15">
        <dbReference type="Rhea" id="RHEA:69853"/>
    </physiologicalReaction>
</comment>
<dbReference type="OrthoDB" id="259935at2759"/>
<evidence type="ECO:0000256" key="15">
    <source>
        <dbReference type="ARBA" id="ARBA00048342"/>
    </source>
</evidence>
<keyword evidence="13 19" id="KW-0520">NAD</keyword>
<organism evidence="22 23">
    <name type="scientific">Pneumocystis carinii (strain B80)</name>
    <name type="common">Rat pneumocystis pneumonia agent</name>
    <name type="synonym">Pneumocystis carinii f. sp. carinii</name>
    <dbReference type="NCBI Taxonomy" id="1408658"/>
    <lineage>
        <taxon>Eukaryota</taxon>
        <taxon>Fungi</taxon>
        <taxon>Dikarya</taxon>
        <taxon>Ascomycota</taxon>
        <taxon>Taphrinomycotina</taxon>
        <taxon>Pneumocystomycetes</taxon>
        <taxon>Pneumocystaceae</taxon>
        <taxon>Pneumocystis</taxon>
    </lineage>
</organism>
<evidence type="ECO:0000313" key="22">
    <source>
        <dbReference type="EMBL" id="KTW30185.1"/>
    </source>
</evidence>
<feature type="compositionally biased region" description="Basic residues" evidence="20">
    <location>
        <begin position="27"/>
        <end position="41"/>
    </location>
</feature>
<comment type="similarity">
    <text evidence="19">Belongs to the dus family. Dus3 subfamily.</text>
</comment>
<dbReference type="InterPro" id="IPR013785">
    <property type="entry name" value="Aldolase_TIM"/>
</dbReference>
<dbReference type="GO" id="GO:0006397">
    <property type="term" value="P:mRNA processing"/>
    <property type="evidence" value="ECO:0007669"/>
    <property type="project" value="UniProtKB-KW"/>
</dbReference>
<dbReference type="PANTHER" id="PTHR45846:SF1">
    <property type="entry name" value="TRNA-DIHYDROURIDINE(47) SYNTHASE [NAD(P)(+)]-LIKE"/>
    <property type="match status" value="1"/>
</dbReference>
<dbReference type="PANTHER" id="PTHR45846">
    <property type="entry name" value="TRNA-DIHYDROURIDINE(47) SYNTHASE [NAD(P)(+)]-LIKE"/>
    <property type="match status" value="1"/>
</dbReference>
<comment type="function">
    <text evidence="19">Catalyzes the synthesis of dihydrouridine, a modified base found in the D-loop of most tRNAs. Specifically modifies U47 in cytoplasmic tRNAs.</text>
</comment>
<keyword evidence="5 19" id="KW-0288">FMN</keyword>
<keyword evidence="6" id="KW-0507">mRNA processing</keyword>
<evidence type="ECO:0000256" key="2">
    <source>
        <dbReference type="ARBA" id="ARBA00012376"/>
    </source>
</evidence>
<gene>
    <name evidence="22" type="ORF">T552_00664</name>
</gene>
<dbReference type="GO" id="GO:0102265">
    <property type="term" value="F:tRNA-dihydrouridine47 synthase activity"/>
    <property type="evidence" value="ECO:0007669"/>
    <property type="project" value="UniProtKB-EC"/>
</dbReference>
<dbReference type="Gene3D" id="3.20.20.70">
    <property type="entry name" value="Aldolase class I"/>
    <property type="match status" value="1"/>
</dbReference>
<keyword evidence="9 18" id="KW-0863">Zinc-finger</keyword>
<evidence type="ECO:0000256" key="7">
    <source>
        <dbReference type="ARBA" id="ARBA00022694"/>
    </source>
</evidence>
<dbReference type="PROSITE" id="PS01136">
    <property type="entry name" value="UPF0034"/>
    <property type="match status" value="1"/>
</dbReference>
<name>A0A0W4ZP67_PNEC8</name>
<dbReference type="VEuPathDB" id="FungiDB:T552_00664"/>
<evidence type="ECO:0000256" key="11">
    <source>
        <dbReference type="ARBA" id="ARBA00022857"/>
    </source>
</evidence>
<evidence type="ECO:0000256" key="13">
    <source>
        <dbReference type="ARBA" id="ARBA00023027"/>
    </source>
</evidence>
<evidence type="ECO:0000256" key="6">
    <source>
        <dbReference type="ARBA" id="ARBA00022664"/>
    </source>
</evidence>
<evidence type="ECO:0000256" key="14">
    <source>
        <dbReference type="ARBA" id="ARBA00048266"/>
    </source>
</evidence>
<evidence type="ECO:0000256" key="18">
    <source>
        <dbReference type="PROSITE-ProRule" id="PRU00723"/>
    </source>
</evidence>
<evidence type="ECO:0000256" key="8">
    <source>
        <dbReference type="ARBA" id="ARBA00022723"/>
    </source>
</evidence>
<evidence type="ECO:0000256" key="3">
    <source>
        <dbReference type="ARBA" id="ARBA00022143"/>
    </source>
</evidence>